<organism evidence="1 2">
    <name type="scientific">Paenibacillus spongiae</name>
    <dbReference type="NCBI Taxonomy" id="2909671"/>
    <lineage>
        <taxon>Bacteria</taxon>
        <taxon>Bacillati</taxon>
        <taxon>Bacillota</taxon>
        <taxon>Bacilli</taxon>
        <taxon>Bacillales</taxon>
        <taxon>Paenibacillaceae</taxon>
        <taxon>Paenibacillus</taxon>
    </lineage>
</organism>
<name>A0ABY5SHD8_9BACL</name>
<evidence type="ECO:0000313" key="2">
    <source>
        <dbReference type="Proteomes" id="UP001057877"/>
    </source>
</evidence>
<dbReference type="Pfam" id="PF05721">
    <property type="entry name" value="PhyH"/>
    <property type="match status" value="1"/>
</dbReference>
<dbReference type="RefSeq" id="WP_258389061.1">
    <property type="nucleotide sequence ID" value="NZ_CP091430.1"/>
</dbReference>
<protein>
    <submittedName>
        <fullName evidence="1">Phytanoyl-CoA dioxygenase family protein</fullName>
    </submittedName>
</protein>
<dbReference type="PANTHER" id="PTHR20883:SF48">
    <property type="entry name" value="ECTOINE DIOXYGENASE"/>
    <property type="match status" value="1"/>
</dbReference>
<dbReference type="SUPFAM" id="SSF51197">
    <property type="entry name" value="Clavaminate synthase-like"/>
    <property type="match status" value="1"/>
</dbReference>
<keyword evidence="1" id="KW-0223">Dioxygenase</keyword>
<dbReference type="Proteomes" id="UP001057877">
    <property type="component" value="Chromosome"/>
</dbReference>
<dbReference type="GO" id="GO:0051213">
    <property type="term" value="F:dioxygenase activity"/>
    <property type="evidence" value="ECO:0007669"/>
    <property type="project" value="UniProtKB-KW"/>
</dbReference>
<accession>A0ABY5SHD8</accession>
<sequence>MNDIEQYEFDRSGYLVIKNLITPEQAADMLKAVDKLEAHAAKHVHLPPRKLSCWGSEHHYNEEMNYHAYGEQASGKTLVIEDFFNTDPVFDCLVDHEKTMAYIRRIVQGPIRINNSEIRIRYTGNASGTHMGGPIDHKYRYNYNENGIDCMMVRMVYFLQPVTNEQGAFCVVPGTHKTNRRSPYDSNPDNEPGMIGLEVEAGDAILFTEHLRHGGLTNRSERTRKTLHVGYGPAWMMSQNIATMDEPQFITDAALSRYTDAQRKLFRIM</sequence>
<dbReference type="InterPro" id="IPR008775">
    <property type="entry name" value="Phytyl_CoA_dOase-like"/>
</dbReference>
<proteinExistence type="predicted"/>
<evidence type="ECO:0000313" key="1">
    <source>
        <dbReference type="EMBL" id="UVI33008.1"/>
    </source>
</evidence>
<dbReference type="EMBL" id="CP091430">
    <property type="protein sequence ID" value="UVI33008.1"/>
    <property type="molecule type" value="Genomic_DNA"/>
</dbReference>
<dbReference type="Gene3D" id="2.60.120.620">
    <property type="entry name" value="q2cbj1_9rhob like domain"/>
    <property type="match status" value="1"/>
</dbReference>
<keyword evidence="1" id="KW-0560">Oxidoreductase</keyword>
<gene>
    <name evidence="1" type="ORF">L1F29_14735</name>
</gene>
<reference evidence="1" key="1">
    <citation type="submission" date="2022-01" db="EMBL/GenBank/DDBJ databases">
        <title>Paenibacillus spongiae sp. nov., isolated from marine sponge.</title>
        <authorList>
            <person name="Li Z."/>
            <person name="Zhang M."/>
        </authorList>
    </citation>
    <scope>NUCLEOTIDE SEQUENCE</scope>
    <source>
        <strain evidence="1">PHS-Z3</strain>
    </source>
</reference>
<dbReference type="PANTHER" id="PTHR20883">
    <property type="entry name" value="PHYTANOYL-COA DIOXYGENASE DOMAIN CONTAINING 1"/>
    <property type="match status" value="1"/>
</dbReference>
<keyword evidence="2" id="KW-1185">Reference proteome</keyword>